<evidence type="ECO:0000259" key="4">
    <source>
        <dbReference type="PROSITE" id="PS50932"/>
    </source>
</evidence>
<dbReference type="PANTHER" id="PTHR30146">
    <property type="entry name" value="LACI-RELATED TRANSCRIPTIONAL REPRESSOR"/>
    <property type="match status" value="1"/>
</dbReference>
<dbReference type="CDD" id="cd01392">
    <property type="entry name" value="HTH_LacI"/>
    <property type="match status" value="1"/>
</dbReference>
<dbReference type="GO" id="GO:0000976">
    <property type="term" value="F:transcription cis-regulatory region binding"/>
    <property type="evidence" value="ECO:0007669"/>
    <property type="project" value="TreeGrafter"/>
</dbReference>
<dbReference type="RefSeq" id="WP_121901206.1">
    <property type="nucleotide sequence ID" value="NZ_REFW01000002.1"/>
</dbReference>
<dbReference type="InterPro" id="IPR028082">
    <property type="entry name" value="Peripla_BP_I"/>
</dbReference>
<dbReference type="SUPFAM" id="SSF47413">
    <property type="entry name" value="lambda repressor-like DNA-binding domains"/>
    <property type="match status" value="1"/>
</dbReference>
<dbReference type="CDD" id="cd06267">
    <property type="entry name" value="PBP1_LacI_sugar_binding-like"/>
    <property type="match status" value="1"/>
</dbReference>
<dbReference type="Gene3D" id="1.10.260.40">
    <property type="entry name" value="lambda repressor-like DNA-binding domains"/>
    <property type="match status" value="1"/>
</dbReference>
<evidence type="ECO:0000256" key="3">
    <source>
        <dbReference type="ARBA" id="ARBA00023163"/>
    </source>
</evidence>
<keyword evidence="2" id="KW-0238">DNA-binding</keyword>
<feature type="domain" description="HTH lacI-type" evidence="4">
    <location>
        <begin position="3"/>
        <end position="57"/>
    </location>
</feature>
<dbReference type="SMART" id="SM00354">
    <property type="entry name" value="HTH_LACI"/>
    <property type="match status" value="1"/>
</dbReference>
<dbReference type="InterPro" id="IPR010982">
    <property type="entry name" value="Lambda_DNA-bd_dom_sf"/>
</dbReference>
<sequence length="339" mass="36174">MTRNIYAVAEMAGVSTSTVSRALRGDPRIRQSTRERVELAAATLHYVPQAAAQKLAGGSVRALGVVLPRIGGTYYAQLAVGFETRASELDTSVLLLLANPDTDQRAAVQRLMGQVDGVAFMAMSAATDELVSRMAARMPVVTVARTKLPGVPAIYAESRASAEELTTHLISLGRTRLVFVGQVDPGSDIEARYEGFCAALCRAELPIPPALGVAMDEYTGRGLARDMVAGGLEYDALVCGNDEIAVALVHEMQELGIDVPRQISVVGWDDIRASRYLRPGLTTVSQPVAQLGAMAAEQLHRLMAGERADESVVLPTTIVHRQSCGCGVLQPFTTQRGES</sequence>
<evidence type="ECO:0000313" key="6">
    <source>
        <dbReference type="Proteomes" id="UP000275256"/>
    </source>
</evidence>
<keyword evidence="1" id="KW-0805">Transcription regulation</keyword>
<accession>A0A3M0G6K2</accession>
<dbReference type="PANTHER" id="PTHR30146:SF109">
    <property type="entry name" value="HTH-TYPE TRANSCRIPTIONAL REGULATOR GALS"/>
    <property type="match status" value="1"/>
</dbReference>
<dbReference type="EMBL" id="REFW01000002">
    <property type="protein sequence ID" value="RMB59727.1"/>
    <property type="molecule type" value="Genomic_DNA"/>
</dbReference>
<dbReference type="AlphaFoldDB" id="A0A3M0G6K2"/>
<proteinExistence type="predicted"/>
<keyword evidence="6" id="KW-1185">Reference proteome</keyword>
<reference evidence="5 6" key="1">
    <citation type="submission" date="2018-10" db="EMBL/GenBank/DDBJ databases">
        <title>Tessaracoccus antarcticuss sp. nov., isolated from sediment.</title>
        <authorList>
            <person name="Zhou L.Y."/>
            <person name="Du Z.J."/>
        </authorList>
    </citation>
    <scope>NUCLEOTIDE SEQUENCE [LARGE SCALE GENOMIC DNA]</scope>
    <source>
        <strain evidence="5 6">JDX10</strain>
    </source>
</reference>
<dbReference type="GO" id="GO:0003700">
    <property type="term" value="F:DNA-binding transcription factor activity"/>
    <property type="evidence" value="ECO:0007669"/>
    <property type="project" value="TreeGrafter"/>
</dbReference>
<dbReference type="InterPro" id="IPR000843">
    <property type="entry name" value="HTH_LacI"/>
</dbReference>
<evidence type="ECO:0000256" key="2">
    <source>
        <dbReference type="ARBA" id="ARBA00023125"/>
    </source>
</evidence>
<dbReference type="Proteomes" id="UP000275256">
    <property type="component" value="Unassembled WGS sequence"/>
</dbReference>
<name>A0A3M0G6K2_9ACTN</name>
<keyword evidence="3" id="KW-0804">Transcription</keyword>
<organism evidence="5 6">
    <name type="scientific">Tessaracoccus antarcticus</name>
    <dbReference type="NCBI Taxonomy" id="2479848"/>
    <lineage>
        <taxon>Bacteria</taxon>
        <taxon>Bacillati</taxon>
        <taxon>Actinomycetota</taxon>
        <taxon>Actinomycetes</taxon>
        <taxon>Propionibacteriales</taxon>
        <taxon>Propionibacteriaceae</taxon>
        <taxon>Tessaracoccus</taxon>
    </lineage>
</organism>
<dbReference type="PROSITE" id="PS50932">
    <property type="entry name" value="HTH_LACI_2"/>
    <property type="match status" value="1"/>
</dbReference>
<evidence type="ECO:0000256" key="1">
    <source>
        <dbReference type="ARBA" id="ARBA00023015"/>
    </source>
</evidence>
<dbReference type="SUPFAM" id="SSF53822">
    <property type="entry name" value="Periplasmic binding protein-like I"/>
    <property type="match status" value="1"/>
</dbReference>
<dbReference type="Gene3D" id="3.40.50.2300">
    <property type="match status" value="2"/>
</dbReference>
<dbReference type="Pfam" id="PF13377">
    <property type="entry name" value="Peripla_BP_3"/>
    <property type="match status" value="1"/>
</dbReference>
<evidence type="ECO:0000313" key="5">
    <source>
        <dbReference type="EMBL" id="RMB59727.1"/>
    </source>
</evidence>
<comment type="caution">
    <text evidence="5">The sequence shown here is derived from an EMBL/GenBank/DDBJ whole genome shotgun (WGS) entry which is preliminary data.</text>
</comment>
<gene>
    <name evidence="5" type="ORF">EAX62_08210</name>
</gene>
<dbReference type="InterPro" id="IPR046335">
    <property type="entry name" value="LacI/GalR-like_sensor"/>
</dbReference>
<dbReference type="Pfam" id="PF00356">
    <property type="entry name" value="LacI"/>
    <property type="match status" value="1"/>
</dbReference>
<dbReference type="OrthoDB" id="3258243at2"/>
<protein>
    <submittedName>
        <fullName evidence="5">LacI family transcriptional regulator</fullName>
    </submittedName>
</protein>